<name>A0A5B8MH20_9CHLO</name>
<feature type="compositionally biased region" description="Basic and acidic residues" evidence="8">
    <location>
        <begin position="12"/>
        <end position="30"/>
    </location>
</feature>
<feature type="region of interest" description="Disordered" evidence="8">
    <location>
        <begin position="431"/>
        <end position="458"/>
    </location>
</feature>
<dbReference type="GO" id="GO:0005886">
    <property type="term" value="C:plasma membrane"/>
    <property type="evidence" value="ECO:0007669"/>
    <property type="project" value="UniProtKB-SubCell"/>
</dbReference>
<sequence>MTTQTLEQPAPRSEEVLEETKGAKEKKAELNEATEVASKGEKEAKDEKEGEAKEGSPDAKGSEAGSTAEAEADKAKGVWIVRIPRVDVDNTKQRTLEAELEGLNKQVIALNAIIRVKRVEKEGAYQRTNAARDKLKVSSAASREKIEELAPYREKVKLQQEQVRAMRDIGKDLQCKTEEELMSRIEALEHSIAHGSMTLNEEKDLVKKIKKLKLQKDSIKEYDTNKETLAETKQEIDEFRDYLKVLNSELDILKFRENGHREVFLKHKAEEDKISESLTELIKERNELKASSDECYERVKKERSRTRKLIAEFSKFRQTRSDLKKLIESEKFEEAVTLGKSSVETWFKEKWNADKSYRDKYVSNMVKHRHKKASIEEIESELNASASSGKSKKREARREAAQRPEDIVAALLEEANQDWIESKKAKAPVVIEVEEETQEEAEPPKEKPQQEAPPKAKVAVRVKAKAAAPPKVVRKLEIDETLVAGFELPSVVQEIISDNTKAAGRPPVQVYSSSQSSSATRAQKKARKQQRKARKQQRRREEEARQEQAEEEKEERRVGEEQSRRRAGGEQEERPGEAREAREEGQGQQQQDKPQLKRVKKNGKIVFVPSDHKPEKPLVNKTVQSYVVPALVGVATIVGSLAGGVYYAYTNP</sequence>
<keyword evidence="5" id="KW-0175">Coiled coil</keyword>
<feature type="compositionally biased region" description="Low complexity" evidence="8">
    <location>
        <begin position="512"/>
        <end position="521"/>
    </location>
</feature>
<dbReference type="OrthoDB" id="2195113at2759"/>
<accession>A0A5B8MH20</accession>
<evidence type="ECO:0000313" key="10">
    <source>
        <dbReference type="EMBL" id="QDZ19998.1"/>
    </source>
</evidence>
<evidence type="ECO:0000256" key="7">
    <source>
        <dbReference type="ARBA" id="ARBA00038080"/>
    </source>
</evidence>
<feature type="compositionally biased region" description="Basic residues" evidence="8">
    <location>
        <begin position="522"/>
        <end position="538"/>
    </location>
</feature>
<keyword evidence="11" id="KW-1185">Reference proteome</keyword>
<dbReference type="InterPro" id="IPR055282">
    <property type="entry name" value="PPI1-4"/>
</dbReference>
<comment type="subcellular location">
    <subcellularLocation>
        <location evidence="1">Cell membrane</location>
        <topology evidence="1">Single-pass membrane protein</topology>
    </subcellularLocation>
</comment>
<dbReference type="PANTHER" id="PTHR32219:SF3">
    <property type="entry name" value="CALPONIN-LIKE DOMAIN PROTEIN"/>
    <property type="match status" value="1"/>
</dbReference>
<keyword evidence="2" id="KW-1003">Cell membrane</keyword>
<feature type="transmembrane region" description="Helical" evidence="9">
    <location>
        <begin position="626"/>
        <end position="649"/>
    </location>
</feature>
<dbReference type="EMBL" id="CP031036">
    <property type="protein sequence ID" value="QDZ19998.1"/>
    <property type="molecule type" value="Genomic_DNA"/>
</dbReference>
<feature type="region of interest" description="Disordered" evidence="8">
    <location>
        <begin position="499"/>
        <end position="602"/>
    </location>
</feature>
<gene>
    <name evidence="10" type="ORF">A3770_03p25160</name>
</gene>
<evidence type="ECO:0000256" key="2">
    <source>
        <dbReference type="ARBA" id="ARBA00022475"/>
    </source>
</evidence>
<feature type="compositionally biased region" description="Acidic residues" evidence="8">
    <location>
        <begin position="432"/>
        <end position="441"/>
    </location>
</feature>
<comment type="similarity">
    <text evidence="7">Belongs to the plant Proton pump-interactor protein family.</text>
</comment>
<feature type="region of interest" description="Disordered" evidence="8">
    <location>
        <begin position="377"/>
        <end position="403"/>
    </location>
</feature>
<dbReference type="Proteomes" id="UP000316726">
    <property type="component" value="Chromosome 3"/>
</dbReference>
<feature type="compositionally biased region" description="Basic and acidic residues" evidence="8">
    <location>
        <begin position="539"/>
        <end position="585"/>
    </location>
</feature>
<feature type="compositionally biased region" description="Basic and acidic residues" evidence="8">
    <location>
        <begin position="38"/>
        <end position="61"/>
    </location>
</feature>
<dbReference type="AlphaFoldDB" id="A0A5B8MH20"/>
<evidence type="ECO:0000256" key="8">
    <source>
        <dbReference type="SAM" id="MobiDB-lite"/>
    </source>
</evidence>
<evidence type="ECO:0000256" key="5">
    <source>
        <dbReference type="ARBA" id="ARBA00023054"/>
    </source>
</evidence>
<evidence type="ECO:0000256" key="6">
    <source>
        <dbReference type="ARBA" id="ARBA00023136"/>
    </source>
</evidence>
<feature type="region of interest" description="Disordered" evidence="8">
    <location>
        <begin position="1"/>
        <end position="74"/>
    </location>
</feature>
<evidence type="ECO:0000256" key="3">
    <source>
        <dbReference type="ARBA" id="ARBA00022692"/>
    </source>
</evidence>
<dbReference type="PANTHER" id="PTHR32219">
    <property type="entry name" value="RNA-BINDING PROTEIN YLMH-RELATED"/>
    <property type="match status" value="1"/>
</dbReference>
<evidence type="ECO:0000256" key="4">
    <source>
        <dbReference type="ARBA" id="ARBA00022989"/>
    </source>
</evidence>
<organism evidence="10 11">
    <name type="scientific">Chloropicon primus</name>
    <dbReference type="NCBI Taxonomy" id="1764295"/>
    <lineage>
        <taxon>Eukaryota</taxon>
        <taxon>Viridiplantae</taxon>
        <taxon>Chlorophyta</taxon>
        <taxon>Chloropicophyceae</taxon>
        <taxon>Chloropicales</taxon>
        <taxon>Chloropicaceae</taxon>
        <taxon>Chloropicon</taxon>
    </lineage>
</organism>
<keyword evidence="4 9" id="KW-1133">Transmembrane helix</keyword>
<evidence type="ECO:0000313" key="11">
    <source>
        <dbReference type="Proteomes" id="UP000316726"/>
    </source>
</evidence>
<reference evidence="10 11" key="1">
    <citation type="submission" date="2018-07" db="EMBL/GenBank/DDBJ databases">
        <title>The complete nuclear genome of the prasinophyte Chloropicon primus (CCMP1205).</title>
        <authorList>
            <person name="Pombert J.-F."/>
            <person name="Otis C."/>
            <person name="Turmel M."/>
            <person name="Lemieux C."/>
        </authorList>
    </citation>
    <scope>NUCLEOTIDE SEQUENCE [LARGE SCALE GENOMIC DNA]</scope>
    <source>
        <strain evidence="10 11">CCMP1205</strain>
    </source>
</reference>
<evidence type="ECO:0000256" key="9">
    <source>
        <dbReference type="SAM" id="Phobius"/>
    </source>
</evidence>
<protein>
    <submittedName>
        <fullName evidence="10">Uncharacterized protein</fullName>
    </submittedName>
</protein>
<proteinExistence type="inferred from homology"/>
<evidence type="ECO:0000256" key="1">
    <source>
        <dbReference type="ARBA" id="ARBA00004162"/>
    </source>
</evidence>
<keyword evidence="6 9" id="KW-0472">Membrane</keyword>
<keyword evidence="3 9" id="KW-0812">Transmembrane</keyword>